<dbReference type="Proteomes" id="UP000271889">
    <property type="component" value="Unassembled WGS sequence"/>
</dbReference>
<accession>A0A3P7N7L3</accession>
<dbReference type="OrthoDB" id="5803328at2759"/>
<name>A0A3P7N7L3_CYLGO</name>
<keyword evidence="2" id="KW-1185">Reference proteome</keyword>
<evidence type="ECO:0000313" key="2">
    <source>
        <dbReference type="Proteomes" id="UP000271889"/>
    </source>
</evidence>
<reference evidence="1 2" key="1">
    <citation type="submission" date="2018-11" db="EMBL/GenBank/DDBJ databases">
        <authorList>
            <consortium name="Pathogen Informatics"/>
        </authorList>
    </citation>
    <scope>NUCLEOTIDE SEQUENCE [LARGE SCALE GENOMIC DNA]</scope>
</reference>
<dbReference type="AlphaFoldDB" id="A0A3P7N7L3"/>
<sequence length="92" mass="10491">MYLGEKLTFRCQDASDAAYCRQSGTFETFLAKYHKDGYKAKAYIHQMISRCYATSICNTQTGILNSTIIKEEVPAENTTRVCFLFKITPSRT</sequence>
<protein>
    <submittedName>
        <fullName evidence="1">Uncharacterized protein</fullName>
    </submittedName>
</protein>
<gene>
    <name evidence="1" type="ORF">CGOC_LOCUS10604</name>
</gene>
<dbReference type="EMBL" id="UYRV01112116">
    <property type="protein sequence ID" value="VDN27251.1"/>
    <property type="molecule type" value="Genomic_DNA"/>
</dbReference>
<organism evidence="1 2">
    <name type="scientific">Cylicostephanus goldi</name>
    <name type="common">Nematode worm</name>
    <dbReference type="NCBI Taxonomy" id="71465"/>
    <lineage>
        <taxon>Eukaryota</taxon>
        <taxon>Metazoa</taxon>
        <taxon>Ecdysozoa</taxon>
        <taxon>Nematoda</taxon>
        <taxon>Chromadorea</taxon>
        <taxon>Rhabditida</taxon>
        <taxon>Rhabditina</taxon>
        <taxon>Rhabditomorpha</taxon>
        <taxon>Strongyloidea</taxon>
        <taxon>Strongylidae</taxon>
        <taxon>Cylicostephanus</taxon>
    </lineage>
</organism>
<proteinExistence type="predicted"/>
<evidence type="ECO:0000313" key="1">
    <source>
        <dbReference type="EMBL" id="VDN27251.1"/>
    </source>
</evidence>